<dbReference type="EMBL" id="MUBK01000031">
    <property type="protein sequence ID" value="OTA18175.1"/>
    <property type="molecule type" value="Genomic_DNA"/>
</dbReference>
<evidence type="ECO:0000313" key="3">
    <source>
        <dbReference type="Proteomes" id="UP000194204"/>
    </source>
</evidence>
<dbReference type="AlphaFoldDB" id="A0A1Y2SH71"/>
<dbReference type="STRING" id="40578.Xbed_03172"/>
<dbReference type="RefSeq" id="WP_086113849.1">
    <property type="nucleotide sequence ID" value="NZ_CAWNHF010000136.1"/>
</dbReference>
<evidence type="ECO:0000259" key="1">
    <source>
        <dbReference type="SMART" id="SM00974"/>
    </source>
</evidence>
<dbReference type="Proteomes" id="UP000194204">
    <property type="component" value="Unassembled WGS sequence"/>
</dbReference>
<dbReference type="InterPro" id="IPR018306">
    <property type="entry name" value="Phage_T5_Orf172_DNA-bd"/>
</dbReference>
<comment type="caution">
    <text evidence="2">The sequence shown here is derived from an EMBL/GenBank/DDBJ whole genome shotgun (WGS) entry which is preliminary data.</text>
</comment>
<feature type="domain" description="Bacteriophage T5 Orf172 DNA-binding" evidence="1">
    <location>
        <begin position="49"/>
        <end position="125"/>
    </location>
</feature>
<proteinExistence type="predicted"/>
<gene>
    <name evidence="2" type="ORF">Xbed_03172</name>
</gene>
<reference evidence="2 3" key="1">
    <citation type="submission" date="2017-01" db="EMBL/GenBank/DDBJ databases">
        <title>Deconstructing symbiosis and pathogenesis requirements using a combined genomic-metabolomic approach.</title>
        <authorList>
            <person name="Tobias N.J."/>
            <person name="Wolff H."/>
            <person name="Djahanschiri B."/>
            <person name="Ebersberger I."/>
            <person name="Bode H.B."/>
        </authorList>
    </citation>
    <scope>NUCLEOTIDE SEQUENCE [LARGE SCALE GENOMIC DNA]</scope>
    <source>
        <strain evidence="2 3">DSM 4764</strain>
    </source>
</reference>
<evidence type="ECO:0000313" key="2">
    <source>
        <dbReference type="EMBL" id="OTA18175.1"/>
    </source>
</evidence>
<accession>A0A1Y2SH71</accession>
<dbReference type="SMART" id="SM00974">
    <property type="entry name" value="T5orf172"/>
    <property type="match status" value="1"/>
</dbReference>
<name>A0A1Y2SH71_9GAMM</name>
<organism evidence="2 3">
    <name type="scientific">Xenorhabdus beddingii</name>
    <dbReference type="NCBI Taxonomy" id="40578"/>
    <lineage>
        <taxon>Bacteria</taxon>
        <taxon>Pseudomonadati</taxon>
        <taxon>Pseudomonadota</taxon>
        <taxon>Gammaproteobacteria</taxon>
        <taxon>Enterobacterales</taxon>
        <taxon>Morganellaceae</taxon>
        <taxon>Xenorhabdus</taxon>
    </lineage>
</organism>
<sequence length="284" mass="31388">MEHLKSGLSATGQTRSKFRMGDITATTLDHINKCVMPKGLQGGFVYVAKSNIGLVKVGKTRNVPARIKQLSSGSGVAITDVFCTSVEQKYSEIESRSHCLLSAYSCAGEWFSADFEVVKQVVQQVANELHAKPISRVKHNPYHVYLWICANVEQEKLESVLLDILSDESKNFLCSLGAGVPAYIASYIHAYGAVILLNNSAAHEIYPNGYRNAELSVIEAEWKQVGSEGEVEESDLTDHILDISNISELNSQAESWRNQSVSKYFSHFLNIEKLALAQRMEANA</sequence>
<keyword evidence="3" id="KW-1185">Reference proteome</keyword>
<dbReference type="OrthoDB" id="8265034at2"/>
<dbReference type="Pfam" id="PF13455">
    <property type="entry name" value="MUG113"/>
    <property type="match status" value="1"/>
</dbReference>
<protein>
    <submittedName>
        <fullName evidence="2">AntA/AntB antirepressor family protein</fullName>
    </submittedName>
</protein>